<comment type="similarity">
    <text evidence="1">Belongs to the gamma-glutamyltransferase family.</text>
</comment>
<evidence type="ECO:0000256" key="3">
    <source>
        <dbReference type="ARBA" id="ARBA00022801"/>
    </source>
</evidence>
<protein>
    <submittedName>
        <fullName evidence="7">Gamma-glutamyltranspeptidase/glutathione hydrolase</fullName>
        <ecNumber evidence="7">2.3.2.2</ecNumber>
        <ecNumber evidence="7">3.4.19.13</ecNumber>
    </submittedName>
</protein>
<feature type="transmembrane region" description="Helical" evidence="6">
    <location>
        <begin position="59"/>
        <end position="79"/>
    </location>
</feature>
<dbReference type="InterPro" id="IPR029055">
    <property type="entry name" value="Ntn_hydrolases_N"/>
</dbReference>
<gene>
    <name evidence="7" type="ORF">HDA35_004729</name>
</gene>
<sequence length="676" mass="71670">MRRRLCPRATECASPTAGAVPSERTAGRRPHAIRADSWSEAAASIPGGCCMYARKRRSYLSALVLTLVFPALSSAVTGANTAAARADSCANPTTGREADAVGRKFMVAAANPFAVQAGCKIIAKGGTAADAAVAVQAVLAVVEPHASGLTGGTLINYWDPDKHTVRYFDGMSRAPKNVPQNLMTPTDQERKALGVDRFPYAASATARAFAVPGTLRVLADVHDEYGDLPWDQLFDDAINLAANGFPMPEALSSGLDERNNGRKRCNYPDLRPRYCNGDKAKKPGTTIRNPEIAQVLREVRDGGADAFYDPKGKIAPAIVQHAAKGPFKLKGNTAGPVVIPSLMTAEDFAEYAPIERKPLCRKVLGVLVCTSAPPAFGGVSVLEMLGLLDRGQVGRSEPDSADRMHLFVEASRLANFDRRAYIGDPAYHKVPAAGLLDNKYLDQRFSLYSPDRAIDPVKPGEPPERIPPGPTGDVPSTIDVGDPTSNVSIVDSDGDAVSMTTTINTHFGAHLEARGMILNNAMNNFTDTSSVSPGKPVNVMESKKRPTASMSPTIVLDEQGRKLKLVVGAAGGSHIPDYVTQALVGVIVDGMGPAEAIDQGHFSGQDITRKCGKSVGAPSELEAGRRVSAIMAELVVREHPCPRLIALDSGLTAIEVRGDELLGAADKRRDGSAIGR</sequence>
<evidence type="ECO:0000256" key="1">
    <source>
        <dbReference type="ARBA" id="ARBA00009381"/>
    </source>
</evidence>
<dbReference type="InterPro" id="IPR043138">
    <property type="entry name" value="GGT_lsub"/>
</dbReference>
<dbReference type="PRINTS" id="PR01210">
    <property type="entry name" value="GGTRANSPTASE"/>
</dbReference>
<keyword evidence="2 7" id="KW-0808">Transferase</keyword>
<evidence type="ECO:0000256" key="4">
    <source>
        <dbReference type="ARBA" id="ARBA00023145"/>
    </source>
</evidence>
<organism evidence="7 8">
    <name type="scientific">Micromonospora purpureochromogenes</name>
    <dbReference type="NCBI Taxonomy" id="47872"/>
    <lineage>
        <taxon>Bacteria</taxon>
        <taxon>Bacillati</taxon>
        <taxon>Actinomycetota</taxon>
        <taxon>Actinomycetes</taxon>
        <taxon>Micromonosporales</taxon>
        <taxon>Micromonosporaceae</taxon>
        <taxon>Micromonospora</taxon>
    </lineage>
</organism>
<keyword evidence="8" id="KW-1185">Reference proteome</keyword>
<dbReference type="SUPFAM" id="SSF56235">
    <property type="entry name" value="N-terminal nucleophile aminohydrolases (Ntn hydrolases)"/>
    <property type="match status" value="1"/>
</dbReference>
<dbReference type="GO" id="GO:0036374">
    <property type="term" value="F:glutathione hydrolase activity"/>
    <property type="evidence" value="ECO:0007669"/>
    <property type="project" value="UniProtKB-EC"/>
</dbReference>
<keyword evidence="6" id="KW-1133">Transmembrane helix</keyword>
<evidence type="ECO:0000313" key="7">
    <source>
        <dbReference type="EMBL" id="NYF58898.1"/>
    </source>
</evidence>
<feature type="region of interest" description="Disordered" evidence="5">
    <location>
        <begin position="452"/>
        <end position="475"/>
    </location>
</feature>
<keyword evidence="4" id="KW-0865">Zymogen</keyword>
<dbReference type="PANTHER" id="PTHR43199:SF1">
    <property type="entry name" value="GLUTATHIONE HYDROLASE PROENZYME"/>
    <property type="match status" value="1"/>
</dbReference>
<keyword evidence="3 7" id="KW-0378">Hydrolase</keyword>
<dbReference type="EC" id="2.3.2.2" evidence="7"/>
<dbReference type="EC" id="3.4.19.13" evidence="7"/>
<dbReference type="Pfam" id="PF01019">
    <property type="entry name" value="G_glu_transpept"/>
    <property type="match status" value="1"/>
</dbReference>
<dbReference type="Gene3D" id="3.60.20.40">
    <property type="match status" value="1"/>
</dbReference>
<name>A0ABX2RS91_9ACTN</name>
<keyword evidence="6" id="KW-0472">Membrane</keyword>
<reference evidence="7 8" key="1">
    <citation type="submission" date="2020-07" db="EMBL/GenBank/DDBJ databases">
        <title>Sequencing the genomes of 1000 actinobacteria strains.</title>
        <authorList>
            <person name="Klenk H.-P."/>
        </authorList>
    </citation>
    <scope>NUCLEOTIDE SEQUENCE [LARGE SCALE GENOMIC DNA]</scope>
    <source>
        <strain evidence="7 8">DSM 43814</strain>
    </source>
</reference>
<dbReference type="PANTHER" id="PTHR43199">
    <property type="entry name" value="GLUTATHIONE HYDROLASE"/>
    <property type="match status" value="1"/>
</dbReference>
<dbReference type="Gene3D" id="1.10.246.130">
    <property type="match status" value="1"/>
</dbReference>
<evidence type="ECO:0000256" key="5">
    <source>
        <dbReference type="SAM" id="MobiDB-lite"/>
    </source>
</evidence>
<dbReference type="Proteomes" id="UP000631553">
    <property type="component" value="Unassembled WGS sequence"/>
</dbReference>
<dbReference type="RefSeq" id="WP_179804692.1">
    <property type="nucleotide sequence ID" value="NZ_JACCCQ010000001.1"/>
</dbReference>
<evidence type="ECO:0000313" key="8">
    <source>
        <dbReference type="Proteomes" id="UP000631553"/>
    </source>
</evidence>
<keyword evidence="7" id="KW-0012">Acyltransferase</keyword>
<evidence type="ECO:0000256" key="6">
    <source>
        <dbReference type="SAM" id="Phobius"/>
    </source>
</evidence>
<evidence type="ECO:0000256" key="2">
    <source>
        <dbReference type="ARBA" id="ARBA00022679"/>
    </source>
</evidence>
<dbReference type="InterPro" id="IPR043137">
    <property type="entry name" value="GGT_ssub_C"/>
</dbReference>
<accession>A0ABX2RS91</accession>
<dbReference type="InterPro" id="IPR051792">
    <property type="entry name" value="GGT_bact"/>
</dbReference>
<comment type="caution">
    <text evidence="7">The sequence shown here is derived from an EMBL/GenBank/DDBJ whole genome shotgun (WGS) entry which is preliminary data.</text>
</comment>
<dbReference type="EMBL" id="JACCCQ010000001">
    <property type="protein sequence ID" value="NYF58898.1"/>
    <property type="molecule type" value="Genomic_DNA"/>
</dbReference>
<keyword evidence="6" id="KW-0812">Transmembrane</keyword>
<proteinExistence type="inferred from homology"/>
<dbReference type="GO" id="GO:0103068">
    <property type="term" value="F:leukotriene C4 gamma-glutamyl transferase activity"/>
    <property type="evidence" value="ECO:0007669"/>
    <property type="project" value="UniProtKB-EC"/>
</dbReference>